<evidence type="ECO:0000313" key="2">
    <source>
        <dbReference type="EMBL" id="MBX50058.1"/>
    </source>
</evidence>
<keyword evidence="1" id="KW-1133">Transmembrane helix</keyword>
<keyword evidence="1" id="KW-0812">Transmembrane</keyword>
<organism evidence="2">
    <name type="scientific">Rhizophora mucronata</name>
    <name type="common">Asiatic mangrove</name>
    <dbReference type="NCBI Taxonomy" id="61149"/>
    <lineage>
        <taxon>Eukaryota</taxon>
        <taxon>Viridiplantae</taxon>
        <taxon>Streptophyta</taxon>
        <taxon>Embryophyta</taxon>
        <taxon>Tracheophyta</taxon>
        <taxon>Spermatophyta</taxon>
        <taxon>Magnoliopsida</taxon>
        <taxon>eudicotyledons</taxon>
        <taxon>Gunneridae</taxon>
        <taxon>Pentapetalae</taxon>
        <taxon>rosids</taxon>
        <taxon>fabids</taxon>
        <taxon>Malpighiales</taxon>
        <taxon>Rhizophoraceae</taxon>
        <taxon>Rhizophora</taxon>
    </lineage>
</organism>
<protein>
    <submittedName>
        <fullName evidence="2">Uncharacterized protein</fullName>
    </submittedName>
</protein>
<keyword evidence="1" id="KW-0472">Membrane</keyword>
<proteinExistence type="predicted"/>
<reference evidence="2" key="1">
    <citation type="submission" date="2018-02" db="EMBL/GenBank/DDBJ databases">
        <title>Rhizophora mucronata_Transcriptome.</title>
        <authorList>
            <person name="Meera S.P."/>
            <person name="Sreeshan A."/>
            <person name="Augustine A."/>
        </authorList>
    </citation>
    <scope>NUCLEOTIDE SEQUENCE</scope>
    <source>
        <tissue evidence="2">Leaf</tissue>
    </source>
</reference>
<dbReference type="EMBL" id="GGEC01069574">
    <property type="protein sequence ID" value="MBX50058.1"/>
    <property type="molecule type" value="Transcribed_RNA"/>
</dbReference>
<feature type="transmembrane region" description="Helical" evidence="1">
    <location>
        <begin position="16"/>
        <end position="33"/>
    </location>
</feature>
<sequence length="35" mass="4294">MQEESSSDLNVFQSNWAYSIFIYLINIYFPWLCRD</sequence>
<dbReference type="AlphaFoldDB" id="A0A2P2P5P0"/>
<evidence type="ECO:0000256" key="1">
    <source>
        <dbReference type="SAM" id="Phobius"/>
    </source>
</evidence>
<accession>A0A2P2P5P0</accession>
<name>A0A2P2P5P0_RHIMU</name>